<sequence>MAEDVFKNIQVLKGIPVNQFMDTMGFFSAALGLNCTGCHVAESLQDLDKFAEDVPRKRTARRMITMVQGMNKANFGGRRALTCYTCHRGTQVPEVIPSLMEQYTVPPEDPDRIEIVPDGPKEPTAEQILDKYIGALGGAERLSTLTSFIARGTLEGYDTYHVKVPLEIYAKAPNQRKMIYHTQNGDTTTVFDGQRGWLAAVDRPLPLLVLLPGAELDAAKLDADLCFPGGIKRALNQWKTGFPVTTINDEEVTVIQGTGAGGSRFKLYFDAKTGLLTRQVRYTDTPVGMVPTEVDYSDYREVGGVRMPYKIVVTWADGQSNILFTDVQPNAPIDAAQFARPAPAVLKPKGGAQ</sequence>
<keyword evidence="3" id="KW-0813">Transport</keyword>
<organism evidence="9 10">
    <name type="scientific">Candidatus Acidiferrum panamense</name>
    <dbReference type="NCBI Taxonomy" id="2741543"/>
    <lineage>
        <taxon>Bacteria</taxon>
        <taxon>Pseudomonadati</taxon>
        <taxon>Acidobacteriota</taxon>
        <taxon>Terriglobia</taxon>
        <taxon>Candidatus Acidiferrales</taxon>
        <taxon>Candidatus Acidiferrum</taxon>
    </lineage>
</organism>
<reference evidence="9" key="1">
    <citation type="submission" date="2020-06" db="EMBL/GenBank/DDBJ databases">
        <title>Legume-microbial interactions unlock mineral nutrients during tropical forest succession.</title>
        <authorList>
            <person name="Epihov D.Z."/>
        </authorList>
    </citation>
    <scope>NUCLEOTIDE SEQUENCE [LARGE SCALE GENOMIC DNA]</scope>
    <source>
        <strain evidence="9">Pan2503</strain>
    </source>
</reference>
<dbReference type="InterPro" id="IPR003158">
    <property type="entry name" value="Photosyn_RC_cyt_c-su"/>
</dbReference>
<keyword evidence="5" id="KW-0349">Heme</keyword>
<gene>
    <name evidence="9" type="ORF">HRJ53_12475</name>
</gene>
<keyword evidence="8" id="KW-0408">Iron</keyword>
<dbReference type="GO" id="GO:0020037">
    <property type="term" value="F:heme binding"/>
    <property type="evidence" value="ECO:0007669"/>
    <property type="project" value="InterPro"/>
</dbReference>
<evidence type="ECO:0000256" key="1">
    <source>
        <dbReference type="ARBA" id="ARBA00003196"/>
    </source>
</evidence>
<keyword evidence="6" id="KW-0479">Metal-binding</keyword>
<proteinExistence type="predicted"/>
<dbReference type="GO" id="GO:0019684">
    <property type="term" value="P:photosynthesis, light reaction"/>
    <property type="evidence" value="ECO:0007669"/>
    <property type="project" value="InterPro"/>
</dbReference>
<dbReference type="GO" id="GO:0005506">
    <property type="term" value="F:iron ion binding"/>
    <property type="evidence" value="ECO:0007669"/>
    <property type="project" value="InterPro"/>
</dbReference>
<evidence type="ECO:0000313" key="10">
    <source>
        <dbReference type="Proteomes" id="UP000567293"/>
    </source>
</evidence>
<evidence type="ECO:0000256" key="5">
    <source>
        <dbReference type="ARBA" id="ARBA00022617"/>
    </source>
</evidence>
<evidence type="ECO:0000256" key="3">
    <source>
        <dbReference type="ARBA" id="ARBA00022448"/>
    </source>
</evidence>
<keyword evidence="4" id="KW-0602">Photosynthesis</keyword>
<keyword evidence="10" id="KW-1185">Reference proteome</keyword>
<evidence type="ECO:0000256" key="6">
    <source>
        <dbReference type="ARBA" id="ARBA00022723"/>
    </source>
</evidence>
<name>A0A7V8NQW1_9BACT</name>
<dbReference type="GO" id="GO:0030077">
    <property type="term" value="C:plasma membrane light-harvesting complex"/>
    <property type="evidence" value="ECO:0007669"/>
    <property type="project" value="InterPro"/>
</dbReference>
<dbReference type="InterPro" id="IPR023119">
    <property type="entry name" value="Multihaem_cyt_PRC_cyt_su-like"/>
</dbReference>
<dbReference type="Proteomes" id="UP000567293">
    <property type="component" value="Unassembled WGS sequence"/>
</dbReference>
<dbReference type="Pfam" id="PF02276">
    <property type="entry name" value="CytoC_RC"/>
    <property type="match status" value="1"/>
</dbReference>
<evidence type="ECO:0000256" key="4">
    <source>
        <dbReference type="ARBA" id="ARBA00022531"/>
    </source>
</evidence>
<evidence type="ECO:0000256" key="7">
    <source>
        <dbReference type="ARBA" id="ARBA00022982"/>
    </source>
</evidence>
<evidence type="ECO:0000313" key="9">
    <source>
        <dbReference type="EMBL" id="MBA0085805.1"/>
    </source>
</evidence>
<dbReference type="GO" id="GO:0009055">
    <property type="term" value="F:electron transfer activity"/>
    <property type="evidence" value="ECO:0007669"/>
    <property type="project" value="InterPro"/>
</dbReference>
<dbReference type="Gene3D" id="1.10.468.10">
    <property type="entry name" value="Photosynthetic Reaction Center, subunit C, domain 2"/>
    <property type="match status" value="1"/>
</dbReference>
<dbReference type="InterPro" id="IPR036280">
    <property type="entry name" value="Multihaem_cyt_sf"/>
</dbReference>
<protein>
    <recommendedName>
        <fullName evidence="2">Photosynthetic reaction center cytochrome c subunit</fullName>
    </recommendedName>
</protein>
<comment type="caution">
    <text evidence="9">The sequence shown here is derived from an EMBL/GenBank/DDBJ whole genome shotgun (WGS) entry which is preliminary data.</text>
</comment>
<accession>A0A7V8NQW1</accession>
<comment type="function">
    <text evidence="1">The reaction center of purple bacteria contains a tightly bound cytochrome molecule which re-reduces the photo oxidized primary electron donor.</text>
</comment>
<evidence type="ECO:0000256" key="8">
    <source>
        <dbReference type="ARBA" id="ARBA00023004"/>
    </source>
</evidence>
<dbReference type="SUPFAM" id="SSF48695">
    <property type="entry name" value="Multiheme cytochromes"/>
    <property type="match status" value="1"/>
</dbReference>
<evidence type="ECO:0000256" key="2">
    <source>
        <dbReference type="ARBA" id="ARBA00015978"/>
    </source>
</evidence>
<keyword evidence="7" id="KW-0249">Electron transport</keyword>
<dbReference type="AlphaFoldDB" id="A0A7V8NQW1"/>
<dbReference type="EMBL" id="JACDQQ010001219">
    <property type="protein sequence ID" value="MBA0085805.1"/>
    <property type="molecule type" value="Genomic_DNA"/>
</dbReference>